<feature type="domain" description="EF-hand" evidence="2">
    <location>
        <begin position="48"/>
        <end position="83"/>
    </location>
</feature>
<keyword evidence="4" id="KW-1185">Reference proteome</keyword>
<evidence type="ECO:0000259" key="2">
    <source>
        <dbReference type="PROSITE" id="PS50222"/>
    </source>
</evidence>
<dbReference type="InterPro" id="IPR001751">
    <property type="entry name" value="S100/CaBP7/8-like_CS"/>
</dbReference>
<dbReference type="SUPFAM" id="SSF47473">
    <property type="entry name" value="EF-hand"/>
    <property type="match status" value="1"/>
</dbReference>
<proteinExistence type="inferred from homology"/>
<evidence type="ECO:0000256" key="1">
    <source>
        <dbReference type="ARBA" id="ARBA00007323"/>
    </source>
</evidence>
<dbReference type="InterPro" id="IPR011992">
    <property type="entry name" value="EF-hand-dom_pair"/>
</dbReference>
<dbReference type="Gene3D" id="1.10.238.10">
    <property type="entry name" value="EF-hand"/>
    <property type="match status" value="1"/>
</dbReference>
<evidence type="ECO:0000313" key="4">
    <source>
        <dbReference type="Proteomes" id="UP000261620"/>
    </source>
</evidence>
<evidence type="ECO:0000313" key="3">
    <source>
        <dbReference type="Ensembl" id="ENSMMOP00000003810.1"/>
    </source>
</evidence>
<dbReference type="GO" id="GO:0005737">
    <property type="term" value="C:cytoplasm"/>
    <property type="evidence" value="ECO:0007669"/>
    <property type="project" value="TreeGrafter"/>
</dbReference>
<dbReference type="PROSITE" id="PS00303">
    <property type="entry name" value="S100_CABP"/>
    <property type="match status" value="1"/>
</dbReference>
<reference evidence="3" key="2">
    <citation type="submission" date="2025-09" db="UniProtKB">
        <authorList>
            <consortium name="Ensembl"/>
        </authorList>
    </citation>
    <scope>IDENTIFICATION</scope>
</reference>
<dbReference type="GO" id="GO:0005509">
    <property type="term" value="F:calcium ion binding"/>
    <property type="evidence" value="ECO:0007669"/>
    <property type="project" value="InterPro"/>
</dbReference>
<dbReference type="PANTHER" id="PTHR11639">
    <property type="entry name" value="S100 CALCIUM-BINDING PROTEIN"/>
    <property type="match status" value="1"/>
</dbReference>
<dbReference type="AlphaFoldDB" id="A0A3Q4AHZ4"/>
<name>A0A3Q4AHZ4_MOLML</name>
<dbReference type="SMART" id="SM00054">
    <property type="entry name" value="EFh"/>
    <property type="match status" value="1"/>
</dbReference>
<dbReference type="GO" id="GO:0048306">
    <property type="term" value="F:calcium-dependent protein binding"/>
    <property type="evidence" value="ECO:0007669"/>
    <property type="project" value="TreeGrafter"/>
</dbReference>
<accession>A0A3Q4AHZ4</accession>
<dbReference type="Proteomes" id="UP000261620">
    <property type="component" value="Unplaced"/>
</dbReference>
<dbReference type="InterPro" id="IPR002048">
    <property type="entry name" value="EF_hand_dom"/>
</dbReference>
<organism evidence="3 4">
    <name type="scientific">Mola mola</name>
    <name type="common">Ocean sunfish</name>
    <name type="synonym">Tetraodon mola</name>
    <dbReference type="NCBI Taxonomy" id="94237"/>
    <lineage>
        <taxon>Eukaryota</taxon>
        <taxon>Metazoa</taxon>
        <taxon>Chordata</taxon>
        <taxon>Craniata</taxon>
        <taxon>Vertebrata</taxon>
        <taxon>Euteleostomi</taxon>
        <taxon>Actinopterygii</taxon>
        <taxon>Neopterygii</taxon>
        <taxon>Teleostei</taxon>
        <taxon>Neoteleostei</taxon>
        <taxon>Acanthomorphata</taxon>
        <taxon>Eupercaria</taxon>
        <taxon>Tetraodontiformes</taxon>
        <taxon>Molidae</taxon>
        <taxon>Mola</taxon>
    </lineage>
</organism>
<protein>
    <recommendedName>
        <fullName evidence="2">EF-hand domain-containing protein</fullName>
    </recommendedName>
</protein>
<dbReference type="PROSITE" id="PS50222">
    <property type="entry name" value="EF_HAND_2"/>
    <property type="match status" value="1"/>
</dbReference>
<reference evidence="3" key="1">
    <citation type="submission" date="2025-08" db="UniProtKB">
        <authorList>
            <consortium name="Ensembl"/>
        </authorList>
    </citation>
    <scope>IDENTIFICATION</scope>
</reference>
<dbReference type="PANTHER" id="PTHR11639:SF131">
    <property type="entry name" value="PROTEIN S100"/>
    <property type="match status" value="1"/>
</dbReference>
<dbReference type="Pfam" id="PF13499">
    <property type="entry name" value="EF-hand_7"/>
    <property type="match status" value="1"/>
</dbReference>
<sequence>ARRRLHCIVGGLCSAFHVRCSGNKFQLNRAELRNLLGGELSHYLEASRDPRRVQEIISDLDKNLDGTMDFEEFVAMVTQLTNSDFSVNSKKKYSVS</sequence>
<dbReference type="STRING" id="94237.ENSMMOP00000003810"/>
<dbReference type="Ensembl" id="ENSMMOT00000003880.1">
    <property type="protein sequence ID" value="ENSMMOP00000003810.1"/>
    <property type="gene ID" value="ENSMMOG00000003050.1"/>
</dbReference>
<comment type="similarity">
    <text evidence="1">Belongs to the S-100 family.</text>
</comment>